<dbReference type="InterPro" id="IPR058245">
    <property type="entry name" value="NreC/VraR/RcsB-like_REC"/>
</dbReference>
<evidence type="ECO:0000259" key="6">
    <source>
        <dbReference type="PROSITE" id="PS50043"/>
    </source>
</evidence>
<dbReference type="InterPro" id="IPR001789">
    <property type="entry name" value="Sig_transdc_resp-reg_receiver"/>
</dbReference>
<organism evidence="8 9">
    <name type="scientific">Catenuloplanes niger</name>
    <dbReference type="NCBI Taxonomy" id="587534"/>
    <lineage>
        <taxon>Bacteria</taxon>
        <taxon>Bacillati</taxon>
        <taxon>Actinomycetota</taxon>
        <taxon>Actinomycetes</taxon>
        <taxon>Micromonosporales</taxon>
        <taxon>Micromonosporaceae</taxon>
        <taxon>Catenuloplanes</taxon>
    </lineage>
</organism>
<feature type="domain" description="Response regulatory" evidence="7">
    <location>
        <begin position="3"/>
        <end position="119"/>
    </location>
</feature>
<name>A0AAE3ZVG8_9ACTN</name>
<evidence type="ECO:0000256" key="1">
    <source>
        <dbReference type="ARBA" id="ARBA00022553"/>
    </source>
</evidence>
<dbReference type="GO" id="GO:0000160">
    <property type="term" value="P:phosphorelay signal transduction system"/>
    <property type="evidence" value="ECO:0007669"/>
    <property type="project" value="InterPro"/>
</dbReference>
<proteinExistence type="predicted"/>
<dbReference type="PROSITE" id="PS50043">
    <property type="entry name" value="HTH_LUXR_2"/>
    <property type="match status" value="1"/>
</dbReference>
<dbReference type="SUPFAM" id="SSF46894">
    <property type="entry name" value="C-terminal effector domain of the bipartite response regulators"/>
    <property type="match status" value="1"/>
</dbReference>
<dbReference type="PROSITE" id="PS00622">
    <property type="entry name" value="HTH_LUXR_1"/>
    <property type="match status" value="1"/>
</dbReference>
<dbReference type="CDD" id="cd06170">
    <property type="entry name" value="LuxR_C_like"/>
    <property type="match status" value="1"/>
</dbReference>
<keyword evidence="1 5" id="KW-0597">Phosphoprotein</keyword>
<dbReference type="PANTHER" id="PTHR43214">
    <property type="entry name" value="TWO-COMPONENT RESPONSE REGULATOR"/>
    <property type="match status" value="1"/>
</dbReference>
<feature type="modified residue" description="4-aspartylphosphate" evidence="5">
    <location>
        <position position="54"/>
    </location>
</feature>
<dbReference type="PRINTS" id="PR00038">
    <property type="entry name" value="HTHLUXR"/>
</dbReference>
<gene>
    <name evidence="8" type="ORF">J2S44_004940</name>
</gene>
<accession>A0AAE3ZVG8</accession>
<dbReference type="SMART" id="SM00421">
    <property type="entry name" value="HTH_LUXR"/>
    <property type="match status" value="1"/>
</dbReference>
<dbReference type="Gene3D" id="3.40.50.2300">
    <property type="match status" value="1"/>
</dbReference>
<dbReference type="RefSeq" id="WP_310418460.1">
    <property type="nucleotide sequence ID" value="NZ_JAVDYC010000001.1"/>
</dbReference>
<evidence type="ECO:0000259" key="7">
    <source>
        <dbReference type="PROSITE" id="PS50110"/>
    </source>
</evidence>
<dbReference type="InterPro" id="IPR011006">
    <property type="entry name" value="CheY-like_superfamily"/>
</dbReference>
<reference evidence="8 9" key="1">
    <citation type="submission" date="2023-07" db="EMBL/GenBank/DDBJ databases">
        <title>Sequencing the genomes of 1000 actinobacteria strains.</title>
        <authorList>
            <person name="Klenk H.-P."/>
        </authorList>
    </citation>
    <scope>NUCLEOTIDE SEQUENCE [LARGE SCALE GENOMIC DNA]</scope>
    <source>
        <strain evidence="8 9">DSM 44711</strain>
    </source>
</reference>
<feature type="domain" description="HTH luxR-type" evidence="6">
    <location>
        <begin position="147"/>
        <end position="212"/>
    </location>
</feature>
<evidence type="ECO:0000313" key="8">
    <source>
        <dbReference type="EMBL" id="MDR7324690.1"/>
    </source>
</evidence>
<dbReference type="InterPro" id="IPR000792">
    <property type="entry name" value="Tscrpt_reg_LuxR_C"/>
</dbReference>
<dbReference type="AlphaFoldDB" id="A0AAE3ZVG8"/>
<dbReference type="Pfam" id="PF00072">
    <property type="entry name" value="Response_reg"/>
    <property type="match status" value="1"/>
</dbReference>
<dbReference type="GO" id="GO:0003677">
    <property type="term" value="F:DNA binding"/>
    <property type="evidence" value="ECO:0007669"/>
    <property type="project" value="UniProtKB-KW"/>
</dbReference>
<comment type="caution">
    <text evidence="8">The sequence shown here is derived from an EMBL/GenBank/DDBJ whole genome shotgun (WGS) entry which is preliminary data.</text>
</comment>
<dbReference type="GO" id="GO:0006355">
    <property type="term" value="P:regulation of DNA-templated transcription"/>
    <property type="evidence" value="ECO:0007669"/>
    <property type="project" value="InterPro"/>
</dbReference>
<dbReference type="InterPro" id="IPR016032">
    <property type="entry name" value="Sig_transdc_resp-reg_C-effctor"/>
</dbReference>
<keyword evidence="3 8" id="KW-0238">DNA-binding</keyword>
<dbReference type="SUPFAM" id="SSF52172">
    <property type="entry name" value="CheY-like"/>
    <property type="match status" value="1"/>
</dbReference>
<sequence length="215" mass="23504">MIRVLLVDDQRLVRTGFRMLLQTQPDLTVVAEAGDGGEAIEAVSAHRVDVVLMDVRMPTVDGVTACRRIRALPDPPRVLVLTTFDLDEYAFAAIRAGASGFLLKDAPPEDLLSAIRVVHSGDSVVAPSTTRRLLERFAPYLPDDSAGPGPADALTDREHEVLLLVARGRSNAEIAGELFVAETTVKSHISRILTKLDLRDRVQIVVYAYRNGLVR</sequence>
<dbReference type="Proteomes" id="UP001183629">
    <property type="component" value="Unassembled WGS sequence"/>
</dbReference>
<evidence type="ECO:0000256" key="4">
    <source>
        <dbReference type="ARBA" id="ARBA00023163"/>
    </source>
</evidence>
<dbReference type="CDD" id="cd17535">
    <property type="entry name" value="REC_NarL-like"/>
    <property type="match status" value="1"/>
</dbReference>
<evidence type="ECO:0000256" key="3">
    <source>
        <dbReference type="ARBA" id="ARBA00023125"/>
    </source>
</evidence>
<dbReference type="PROSITE" id="PS50110">
    <property type="entry name" value="RESPONSE_REGULATORY"/>
    <property type="match status" value="1"/>
</dbReference>
<protein>
    <submittedName>
        <fullName evidence="8">DNA-binding NarL/FixJ family response regulator</fullName>
    </submittedName>
</protein>
<dbReference type="PANTHER" id="PTHR43214:SF24">
    <property type="entry name" value="TRANSCRIPTIONAL REGULATORY PROTEIN NARL-RELATED"/>
    <property type="match status" value="1"/>
</dbReference>
<evidence type="ECO:0000256" key="5">
    <source>
        <dbReference type="PROSITE-ProRule" id="PRU00169"/>
    </source>
</evidence>
<dbReference type="Pfam" id="PF00196">
    <property type="entry name" value="GerE"/>
    <property type="match status" value="1"/>
</dbReference>
<evidence type="ECO:0000256" key="2">
    <source>
        <dbReference type="ARBA" id="ARBA00023015"/>
    </source>
</evidence>
<keyword evidence="4" id="KW-0804">Transcription</keyword>
<keyword evidence="2" id="KW-0805">Transcription regulation</keyword>
<evidence type="ECO:0000313" key="9">
    <source>
        <dbReference type="Proteomes" id="UP001183629"/>
    </source>
</evidence>
<dbReference type="EMBL" id="JAVDYC010000001">
    <property type="protein sequence ID" value="MDR7324690.1"/>
    <property type="molecule type" value="Genomic_DNA"/>
</dbReference>
<dbReference type="SMART" id="SM00448">
    <property type="entry name" value="REC"/>
    <property type="match status" value="1"/>
</dbReference>
<dbReference type="InterPro" id="IPR039420">
    <property type="entry name" value="WalR-like"/>
</dbReference>
<keyword evidence="9" id="KW-1185">Reference proteome</keyword>